<reference evidence="1" key="1">
    <citation type="submission" date="2014-09" db="EMBL/GenBank/DDBJ databases">
        <authorList>
            <person name="Magalhaes I.L.F."/>
            <person name="Oliveira U."/>
            <person name="Santos F.R."/>
            <person name="Vidigal T.H.D.A."/>
            <person name="Brescovit A.D."/>
            <person name="Santos A.J."/>
        </authorList>
    </citation>
    <scope>NUCLEOTIDE SEQUENCE</scope>
    <source>
        <tissue evidence="1">Shoot tissue taken approximately 20 cm above the soil surface</tissue>
    </source>
</reference>
<dbReference type="AlphaFoldDB" id="A0A0A9HFF9"/>
<organism evidence="1">
    <name type="scientific">Arundo donax</name>
    <name type="common">Giant reed</name>
    <name type="synonym">Donax arundinaceus</name>
    <dbReference type="NCBI Taxonomy" id="35708"/>
    <lineage>
        <taxon>Eukaryota</taxon>
        <taxon>Viridiplantae</taxon>
        <taxon>Streptophyta</taxon>
        <taxon>Embryophyta</taxon>
        <taxon>Tracheophyta</taxon>
        <taxon>Spermatophyta</taxon>
        <taxon>Magnoliopsida</taxon>
        <taxon>Liliopsida</taxon>
        <taxon>Poales</taxon>
        <taxon>Poaceae</taxon>
        <taxon>PACMAD clade</taxon>
        <taxon>Arundinoideae</taxon>
        <taxon>Arundineae</taxon>
        <taxon>Arundo</taxon>
    </lineage>
</organism>
<evidence type="ECO:0000313" key="1">
    <source>
        <dbReference type="EMBL" id="JAE34544.1"/>
    </source>
</evidence>
<proteinExistence type="predicted"/>
<accession>A0A0A9HFF9</accession>
<name>A0A0A9HFF9_ARUDO</name>
<reference evidence="1" key="2">
    <citation type="journal article" date="2015" name="Data Brief">
        <title>Shoot transcriptome of the giant reed, Arundo donax.</title>
        <authorList>
            <person name="Barrero R.A."/>
            <person name="Guerrero F.D."/>
            <person name="Moolhuijzen P."/>
            <person name="Goolsby J.A."/>
            <person name="Tidwell J."/>
            <person name="Bellgard S.E."/>
            <person name="Bellgard M.I."/>
        </authorList>
    </citation>
    <scope>NUCLEOTIDE SEQUENCE</scope>
    <source>
        <tissue evidence="1">Shoot tissue taken approximately 20 cm above the soil surface</tissue>
    </source>
</reference>
<dbReference type="EMBL" id="GBRH01163352">
    <property type="protein sequence ID" value="JAE34544.1"/>
    <property type="molecule type" value="Transcribed_RNA"/>
</dbReference>
<protein>
    <submittedName>
        <fullName evidence="1">Uncharacterized protein</fullName>
    </submittedName>
</protein>
<sequence length="74" mass="8923">MIAKKSDMYVYVSADYQLSSHTFEIPMVRICMYMYQHITYNLVTHFKNQRFTYVWTNSTQGSNKRHRISCLCQN</sequence>